<protein>
    <submittedName>
        <fullName evidence="1">Type II toxin-antitoxin system RelE/ParE family toxin</fullName>
    </submittedName>
</protein>
<reference evidence="1 2" key="1">
    <citation type="submission" date="2022-07" db="EMBL/GenBank/DDBJ databases">
        <authorList>
            <person name="Li W.-J."/>
            <person name="Deng Q.-Q."/>
        </authorList>
    </citation>
    <scope>NUCLEOTIDE SEQUENCE [LARGE SCALE GENOMIC DNA]</scope>
    <source>
        <strain evidence="1 2">SYSU M60028</strain>
    </source>
</reference>
<dbReference type="RefSeq" id="WP_254738632.1">
    <property type="nucleotide sequence ID" value="NZ_JANCLU010000002.1"/>
</dbReference>
<proteinExistence type="predicted"/>
<evidence type="ECO:0000313" key="1">
    <source>
        <dbReference type="EMBL" id="MCP8937544.1"/>
    </source>
</evidence>
<dbReference type="EMBL" id="JANCLU010000002">
    <property type="protein sequence ID" value="MCP8937544.1"/>
    <property type="molecule type" value="Genomic_DNA"/>
</dbReference>
<name>A0ABT1L7T1_9HYPH</name>
<dbReference type="InterPro" id="IPR009387">
    <property type="entry name" value="HigB-2"/>
</dbReference>
<dbReference type="Proteomes" id="UP001205890">
    <property type="component" value="Unassembled WGS sequence"/>
</dbReference>
<evidence type="ECO:0000313" key="2">
    <source>
        <dbReference type="Proteomes" id="UP001205890"/>
    </source>
</evidence>
<dbReference type="Pfam" id="PF06296">
    <property type="entry name" value="RelE"/>
    <property type="match status" value="1"/>
</dbReference>
<gene>
    <name evidence="1" type="ORF">NK718_03370</name>
</gene>
<comment type="caution">
    <text evidence="1">The sequence shown here is derived from an EMBL/GenBank/DDBJ whole genome shotgun (WGS) entry which is preliminary data.</text>
</comment>
<keyword evidence="2" id="KW-1185">Reference proteome</keyword>
<sequence length="119" mass="13569">MPTFATKHCFRLIRKAGINPEDLLDAARRAREGNIDARLGAFLVKQRVARQGQGKATGARAIMYFRDGDDIVFLHVFPKNEQATITRHERDAYNDFTKLLAGLSPRKKEAARTEWIKIE</sequence>
<accession>A0ABT1L7T1</accession>
<organism evidence="1 2">
    <name type="scientific">Alsobacter ponti</name>
    <dbReference type="NCBI Taxonomy" id="2962936"/>
    <lineage>
        <taxon>Bacteria</taxon>
        <taxon>Pseudomonadati</taxon>
        <taxon>Pseudomonadota</taxon>
        <taxon>Alphaproteobacteria</taxon>
        <taxon>Hyphomicrobiales</taxon>
        <taxon>Alsobacteraceae</taxon>
        <taxon>Alsobacter</taxon>
    </lineage>
</organism>